<accession>A0AC60P7T4</accession>
<evidence type="ECO:0000313" key="2">
    <source>
        <dbReference type="Proteomes" id="UP000805193"/>
    </source>
</evidence>
<gene>
    <name evidence="1" type="ORF">HPB47_007364</name>
</gene>
<dbReference type="EMBL" id="JABSTQ010011067">
    <property type="protein sequence ID" value="KAG0415470.1"/>
    <property type="molecule type" value="Genomic_DNA"/>
</dbReference>
<reference evidence="1 2" key="1">
    <citation type="journal article" date="2020" name="Cell">
        <title>Large-Scale Comparative Analyses of Tick Genomes Elucidate Their Genetic Diversity and Vector Capacities.</title>
        <authorList>
            <consortium name="Tick Genome and Microbiome Consortium (TIGMIC)"/>
            <person name="Jia N."/>
            <person name="Wang J."/>
            <person name="Shi W."/>
            <person name="Du L."/>
            <person name="Sun Y."/>
            <person name="Zhan W."/>
            <person name="Jiang J.F."/>
            <person name="Wang Q."/>
            <person name="Zhang B."/>
            <person name="Ji P."/>
            <person name="Bell-Sakyi L."/>
            <person name="Cui X.M."/>
            <person name="Yuan T.T."/>
            <person name="Jiang B.G."/>
            <person name="Yang W.F."/>
            <person name="Lam T.T."/>
            <person name="Chang Q.C."/>
            <person name="Ding S.J."/>
            <person name="Wang X.J."/>
            <person name="Zhu J.G."/>
            <person name="Ruan X.D."/>
            <person name="Zhao L."/>
            <person name="Wei J.T."/>
            <person name="Ye R.Z."/>
            <person name="Que T.C."/>
            <person name="Du C.H."/>
            <person name="Zhou Y.H."/>
            <person name="Cheng J.X."/>
            <person name="Dai P.F."/>
            <person name="Guo W.B."/>
            <person name="Han X.H."/>
            <person name="Huang E.J."/>
            <person name="Li L.F."/>
            <person name="Wei W."/>
            <person name="Gao Y.C."/>
            <person name="Liu J.Z."/>
            <person name="Shao H.Z."/>
            <person name="Wang X."/>
            <person name="Wang C.C."/>
            <person name="Yang T.C."/>
            <person name="Huo Q.B."/>
            <person name="Li W."/>
            <person name="Chen H.Y."/>
            <person name="Chen S.E."/>
            <person name="Zhou L.G."/>
            <person name="Ni X.B."/>
            <person name="Tian J.H."/>
            <person name="Sheng Y."/>
            <person name="Liu T."/>
            <person name="Pan Y.S."/>
            <person name="Xia L.Y."/>
            <person name="Li J."/>
            <person name="Zhao F."/>
            <person name="Cao W.C."/>
        </authorList>
    </citation>
    <scope>NUCLEOTIDE SEQUENCE [LARGE SCALE GENOMIC DNA]</scope>
    <source>
        <strain evidence="1">Iper-2018</strain>
    </source>
</reference>
<dbReference type="Proteomes" id="UP000805193">
    <property type="component" value="Unassembled WGS sequence"/>
</dbReference>
<comment type="caution">
    <text evidence="1">The sequence shown here is derived from an EMBL/GenBank/DDBJ whole genome shotgun (WGS) entry which is preliminary data.</text>
</comment>
<keyword evidence="2" id="KW-1185">Reference proteome</keyword>
<sequence>MPIPGSIPLAKFGSGLADAASPGHTGLGYDDPGVAPQRDPGCDSPEQLAYAALALAYGKDDPQKLTHPHLTCEDGGHNQIAPKYALWGFLWSPFPDGCDNGRGSERSAFFAMSSDLFPTAAEMAPNLPGSVSGTSLAGLRCCISTAPVMLCKVVMAAVVHQDLNFPGLRSCGPAVDGRHCEDARWVSRVFVGGRALARESPERARIALFKRRGSASCSAASSPSQQRAGSLHPPLLPRPASPPRSLPGLSPPPTQCCARRRTPEPRDPTTRRHRHCSVPSFGELYSSVRLKFLESGQNGDGDGCRRRCEAAQPCANCLLATRVRDPRSILVKRAVRPVKSATPSRIQTPPVADPGSTPTRSESVPGRGPQAPTPAGSEGKREAVFSGGPSPSPVWSGVCSLPRSPEWTSVLCVGPDFFFVGACATSELPAKLDYAGLALLPDVASH</sequence>
<proteinExistence type="predicted"/>
<organism evidence="1 2">
    <name type="scientific">Ixodes persulcatus</name>
    <name type="common">Taiga tick</name>
    <dbReference type="NCBI Taxonomy" id="34615"/>
    <lineage>
        <taxon>Eukaryota</taxon>
        <taxon>Metazoa</taxon>
        <taxon>Ecdysozoa</taxon>
        <taxon>Arthropoda</taxon>
        <taxon>Chelicerata</taxon>
        <taxon>Arachnida</taxon>
        <taxon>Acari</taxon>
        <taxon>Parasitiformes</taxon>
        <taxon>Ixodida</taxon>
        <taxon>Ixodoidea</taxon>
        <taxon>Ixodidae</taxon>
        <taxon>Ixodinae</taxon>
        <taxon>Ixodes</taxon>
    </lineage>
</organism>
<protein>
    <submittedName>
        <fullName evidence="1">Uncharacterized protein</fullName>
    </submittedName>
</protein>
<name>A0AC60P7T4_IXOPE</name>
<evidence type="ECO:0000313" key="1">
    <source>
        <dbReference type="EMBL" id="KAG0415470.1"/>
    </source>
</evidence>